<accession>A0ABP3UED2</accession>
<comment type="caution">
    <text evidence="2">The sequence shown here is derived from an EMBL/GenBank/DDBJ whole genome shotgun (WGS) entry which is preliminary data.</text>
</comment>
<evidence type="ECO:0000313" key="3">
    <source>
        <dbReference type="Proteomes" id="UP001500339"/>
    </source>
</evidence>
<dbReference type="PROSITE" id="PS01094">
    <property type="entry name" value="UPF0076"/>
    <property type="match status" value="1"/>
</dbReference>
<evidence type="ECO:0000256" key="1">
    <source>
        <dbReference type="ARBA" id="ARBA00010552"/>
    </source>
</evidence>
<proteinExistence type="inferred from homology"/>
<dbReference type="PANTHER" id="PTHR11803:SF39">
    <property type="entry name" value="2-IMINOBUTANOATE_2-IMINOPROPANOATE DEAMINASE"/>
    <property type="match status" value="1"/>
</dbReference>
<dbReference type="CDD" id="cd00448">
    <property type="entry name" value="YjgF_YER057c_UK114_family"/>
    <property type="match status" value="1"/>
</dbReference>
<dbReference type="InterPro" id="IPR006056">
    <property type="entry name" value="RidA"/>
</dbReference>
<dbReference type="InterPro" id="IPR019897">
    <property type="entry name" value="RidA_CS"/>
</dbReference>
<keyword evidence="3" id="KW-1185">Reference proteome</keyword>
<protein>
    <submittedName>
        <fullName evidence="2">RidA family protein</fullName>
    </submittedName>
</protein>
<dbReference type="SUPFAM" id="SSF55298">
    <property type="entry name" value="YjgF-like"/>
    <property type="match status" value="1"/>
</dbReference>
<dbReference type="InterPro" id="IPR035959">
    <property type="entry name" value="RutC-like_sf"/>
</dbReference>
<name>A0ABP3UED2_9CLOT</name>
<comment type="similarity">
    <text evidence="1">Belongs to the RutC family.</text>
</comment>
<dbReference type="Pfam" id="PF01042">
    <property type="entry name" value="Ribonuc_L-PSP"/>
    <property type="match status" value="1"/>
</dbReference>
<dbReference type="PANTHER" id="PTHR11803">
    <property type="entry name" value="2-IMINOBUTANOATE/2-IMINOPROPANOATE DEAMINASE RIDA"/>
    <property type="match status" value="1"/>
</dbReference>
<dbReference type="RefSeq" id="WP_343770976.1">
    <property type="nucleotide sequence ID" value="NZ_BAAACF010000006.1"/>
</dbReference>
<dbReference type="Gene3D" id="3.30.1330.40">
    <property type="entry name" value="RutC-like"/>
    <property type="match status" value="1"/>
</dbReference>
<sequence>MKKEVIECTKAAPARGPYSTAIKVGNLLFISGRTPSDLITGELIDDDVKNATRVALENVKVILEESGSSLDNVIKTTVFLRDINDFIQVNEIYGEYFKVDPPARSCVQVGKLPRNAAVEIEAIAIIE</sequence>
<dbReference type="Proteomes" id="UP001500339">
    <property type="component" value="Unassembled WGS sequence"/>
</dbReference>
<organism evidence="2 3">
    <name type="scientific">Clostridium malenominatum</name>
    <dbReference type="NCBI Taxonomy" id="1539"/>
    <lineage>
        <taxon>Bacteria</taxon>
        <taxon>Bacillati</taxon>
        <taxon>Bacillota</taxon>
        <taxon>Clostridia</taxon>
        <taxon>Eubacteriales</taxon>
        <taxon>Clostridiaceae</taxon>
        <taxon>Clostridium</taxon>
    </lineage>
</organism>
<gene>
    <name evidence="2" type="ORF">GCM10008905_30080</name>
</gene>
<reference evidence="3" key="1">
    <citation type="journal article" date="2019" name="Int. J. Syst. Evol. Microbiol.">
        <title>The Global Catalogue of Microorganisms (GCM) 10K type strain sequencing project: providing services to taxonomists for standard genome sequencing and annotation.</title>
        <authorList>
            <consortium name="The Broad Institute Genomics Platform"/>
            <consortium name="The Broad Institute Genome Sequencing Center for Infectious Disease"/>
            <person name="Wu L."/>
            <person name="Ma J."/>
        </authorList>
    </citation>
    <scope>NUCLEOTIDE SEQUENCE [LARGE SCALE GENOMIC DNA]</scope>
    <source>
        <strain evidence="3">JCM 1405</strain>
    </source>
</reference>
<dbReference type="NCBIfam" id="TIGR00004">
    <property type="entry name" value="Rid family detoxifying hydrolase"/>
    <property type="match status" value="1"/>
</dbReference>
<evidence type="ECO:0000313" key="2">
    <source>
        <dbReference type="EMBL" id="GAA0729698.1"/>
    </source>
</evidence>
<dbReference type="InterPro" id="IPR006175">
    <property type="entry name" value="YjgF/YER057c/UK114"/>
</dbReference>
<dbReference type="EMBL" id="BAAACF010000006">
    <property type="protein sequence ID" value="GAA0729698.1"/>
    <property type="molecule type" value="Genomic_DNA"/>
</dbReference>